<sequence>MLYLWLLYRRSPILIRLLVLAVFLIVFIATIVRVLDATHSIQERNKNVHTRSTSH</sequence>
<dbReference type="EMBL" id="JACHDY010000009">
    <property type="protein sequence ID" value="MBB5319465.1"/>
    <property type="molecule type" value="Genomic_DNA"/>
</dbReference>
<reference evidence="2" key="1">
    <citation type="submission" date="2020-08" db="EMBL/GenBank/DDBJ databases">
        <title>Genomic Encyclopedia of Type Strains, Phase IV (KMG-V): Genome sequencing to study the core and pangenomes of soil and plant-associated prokaryotes.</title>
        <authorList>
            <person name="Whitman W."/>
        </authorList>
    </citation>
    <scope>NUCLEOTIDE SEQUENCE [LARGE SCALE GENOMIC DNA]</scope>
    <source>
        <strain evidence="2">M8UP27</strain>
    </source>
</reference>
<keyword evidence="1" id="KW-0812">Transmembrane</keyword>
<keyword evidence="3" id="KW-1185">Reference proteome</keyword>
<dbReference type="Proteomes" id="UP000568106">
    <property type="component" value="Unassembled WGS sequence"/>
</dbReference>
<proteinExistence type="predicted"/>
<keyword evidence="1" id="KW-1133">Transmembrane helix</keyword>
<evidence type="ECO:0000313" key="3">
    <source>
        <dbReference type="Proteomes" id="UP000568106"/>
    </source>
</evidence>
<keyword evidence="1" id="KW-0472">Membrane</keyword>
<accession>A0A7W8MU29</accession>
<protein>
    <submittedName>
        <fullName evidence="2">Uncharacterized protein</fullName>
    </submittedName>
</protein>
<gene>
    <name evidence="2" type="ORF">HDF09_004174</name>
</gene>
<name>A0A7W8MU29_9BACT</name>
<evidence type="ECO:0000256" key="1">
    <source>
        <dbReference type="SAM" id="Phobius"/>
    </source>
</evidence>
<dbReference type="AlphaFoldDB" id="A0A7W8MU29"/>
<feature type="transmembrane region" description="Helical" evidence="1">
    <location>
        <begin position="13"/>
        <end position="35"/>
    </location>
</feature>
<organism evidence="2 3">
    <name type="scientific">Tunturiibacter empetritectus</name>
    <dbReference type="NCBI Taxonomy" id="3069691"/>
    <lineage>
        <taxon>Bacteria</taxon>
        <taxon>Pseudomonadati</taxon>
        <taxon>Acidobacteriota</taxon>
        <taxon>Terriglobia</taxon>
        <taxon>Terriglobales</taxon>
        <taxon>Acidobacteriaceae</taxon>
        <taxon>Tunturiibacter</taxon>
    </lineage>
</organism>
<comment type="caution">
    <text evidence="2">The sequence shown here is derived from an EMBL/GenBank/DDBJ whole genome shotgun (WGS) entry which is preliminary data.</text>
</comment>
<evidence type="ECO:0000313" key="2">
    <source>
        <dbReference type="EMBL" id="MBB5319465.1"/>
    </source>
</evidence>